<gene>
    <name evidence="1" type="ORF">FISHEDRAFT_73693</name>
</gene>
<dbReference type="EMBL" id="KN881833">
    <property type="protein sequence ID" value="KIY48497.1"/>
    <property type="molecule type" value="Genomic_DNA"/>
</dbReference>
<protein>
    <submittedName>
        <fullName evidence="1">Uncharacterized protein</fullName>
    </submittedName>
</protein>
<name>A0A0D7ABX5_9AGAR</name>
<evidence type="ECO:0000313" key="1">
    <source>
        <dbReference type="EMBL" id="KIY48497.1"/>
    </source>
</evidence>
<sequence length="139" mass="14750">MVTSAVASTNILTRDGRIHKCIDSHGQEPINNPTHELFDTATYAPMDALTVPPTDALTVTHGRVDGHTHGRVDGPAHRHCVESQSGGGRICTGAGGLRAISKLCHSIWYVVEPQEAMDYMYTCCALSSNAQVVLAGGGH</sequence>
<proteinExistence type="predicted"/>
<reference evidence="1 2" key="1">
    <citation type="journal article" date="2015" name="Fungal Genet. Biol.">
        <title>Evolution of novel wood decay mechanisms in Agaricales revealed by the genome sequences of Fistulina hepatica and Cylindrobasidium torrendii.</title>
        <authorList>
            <person name="Floudas D."/>
            <person name="Held B.W."/>
            <person name="Riley R."/>
            <person name="Nagy L.G."/>
            <person name="Koehler G."/>
            <person name="Ransdell A.S."/>
            <person name="Younus H."/>
            <person name="Chow J."/>
            <person name="Chiniquy J."/>
            <person name="Lipzen A."/>
            <person name="Tritt A."/>
            <person name="Sun H."/>
            <person name="Haridas S."/>
            <person name="LaButti K."/>
            <person name="Ohm R.A."/>
            <person name="Kues U."/>
            <person name="Blanchette R.A."/>
            <person name="Grigoriev I.V."/>
            <person name="Minto R.E."/>
            <person name="Hibbett D.S."/>
        </authorList>
    </citation>
    <scope>NUCLEOTIDE SEQUENCE [LARGE SCALE GENOMIC DNA]</scope>
    <source>
        <strain evidence="1 2">ATCC 64428</strain>
    </source>
</reference>
<organism evidence="1 2">
    <name type="scientific">Fistulina hepatica ATCC 64428</name>
    <dbReference type="NCBI Taxonomy" id="1128425"/>
    <lineage>
        <taxon>Eukaryota</taxon>
        <taxon>Fungi</taxon>
        <taxon>Dikarya</taxon>
        <taxon>Basidiomycota</taxon>
        <taxon>Agaricomycotina</taxon>
        <taxon>Agaricomycetes</taxon>
        <taxon>Agaricomycetidae</taxon>
        <taxon>Agaricales</taxon>
        <taxon>Fistulinaceae</taxon>
        <taxon>Fistulina</taxon>
    </lineage>
</organism>
<evidence type="ECO:0000313" key="2">
    <source>
        <dbReference type="Proteomes" id="UP000054144"/>
    </source>
</evidence>
<dbReference type="AlphaFoldDB" id="A0A0D7ABX5"/>
<keyword evidence="2" id="KW-1185">Reference proteome</keyword>
<accession>A0A0D7ABX5</accession>
<dbReference type="Proteomes" id="UP000054144">
    <property type="component" value="Unassembled WGS sequence"/>
</dbReference>